<evidence type="ECO:0000256" key="6">
    <source>
        <dbReference type="RuleBase" id="RU367044"/>
    </source>
</evidence>
<dbReference type="Proteomes" id="UP001558713">
    <property type="component" value="Unassembled WGS sequence"/>
</dbReference>
<name>A0ABD1ASA2_CARAN</name>
<organism evidence="7 8">
    <name type="scientific">Cardamine amara subsp. amara</name>
    <dbReference type="NCBI Taxonomy" id="228776"/>
    <lineage>
        <taxon>Eukaryota</taxon>
        <taxon>Viridiplantae</taxon>
        <taxon>Streptophyta</taxon>
        <taxon>Embryophyta</taxon>
        <taxon>Tracheophyta</taxon>
        <taxon>Spermatophyta</taxon>
        <taxon>Magnoliopsida</taxon>
        <taxon>eudicotyledons</taxon>
        <taxon>Gunneridae</taxon>
        <taxon>Pentapetalae</taxon>
        <taxon>rosids</taxon>
        <taxon>malvids</taxon>
        <taxon>Brassicales</taxon>
        <taxon>Brassicaceae</taxon>
        <taxon>Cardamineae</taxon>
        <taxon>Cardamine</taxon>
    </lineage>
</organism>
<dbReference type="GO" id="GO:0060320">
    <property type="term" value="P:rejection of self pollen"/>
    <property type="evidence" value="ECO:0007669"/>
    <property type="project" value="UniProtKB-KW"/>
</dbReference>
<protein>
    <recommendedName>
        <fullName evidence="6">S-protein homolog</fullName>
    </recommendedName>
</protein>
<accession>A0ABD1ASA2</accession>
<dbReference type="GO" id="GO:0005576">
    <property type="term" value="C:extracellular region"/>
    <property type="evidence" value="ECO:0007669"/>
    <property type="project" value="UniProtKB-SubCell"/>
</dbReference>
<comment type="subcellular location">
    <subcellularLocation>
        <location evidence="1 6">Secreted</location>
    </subcellularLocation>
</comment>
<dbReference type="PANTHER" id="PTHR31232:SF172">
    <property type="entry name" value="S-PROTEIN HOMOLOG"/>
    <property type="match status" value="1"/>
</dbReference>
<evidence type="ECO:0000256" key="4">
    <source>
        <dbReference type="ARBA" id="ARBA00022525"/>
    </source>
</evidence>
<sequence>MNRLSCVLLIFGLCIGLSNTKWNEKNSVFFKNSLGWNNVLKVHCISNDDDLGYHFLRPGGIYDFSFHDSGGFIVHYGKKNFWEAKDDGIYFTHGKEVPKLEYMWK</sequence>
<evidence type="ECO:0000256" key="3">
    <source>
        <dbReference type="ARBA" id="ARBA00022471"/>
    </source>
</evidence>
<evidence type="ECO:0000313" key="8">
    <source>
        <dbReference type="Proteomes" id="UP001558713"/>
    </source>
</evidence>
<evidence type="ECO:0000256" key="1">
    <source>
        <dbReference type="ARBA" id="ARBA00004613"/>
    </source>
</evidence>
<evidence type="ECO:0000256" key="5">
    <source>
        <dbReference type="ARBA" id="ARBA00022729"/>
    </source>
</evidence>
<dbReference type="InterPro" id="IPR010264">
    <property type="entry name" value="Self-incomp_S1"/>
</dbReference>
<proteinExistence type="inferred from homology"/>
<dbReference type="Pfam" id="PF05938">
    <property type="entry name" value="Self-incomp_S1"/>
    <property type="match status" value="1"/>
</dbReference>
<dbReference type="PANTHER" id="PTHR31232">
    <property type="match status" value="1"/>
</dbReference>
<keyword evidence="8" id="KW-1185">Reference proteome</keyword>
<dbReference type="AlphaFoldDB" id="A0ABD1ASA2"/>
<keyword evidence="3 6" id="KW-0713">Self-incompatibility</keyword>
<reference evidence="7 8" key="1">
    <citation type="submission" date="2024-04" db="EMBL/GenBank/DDBJ databases">
        <title>Genome assembly C_amara_ONT_v2.</title>
        <authorList>
            <person name="Yant L."/>
            <person name="Moore C."/>
            <person name="Slenker M."/>
        </authorList>
    </citation>
    <scope>NUCLEOTIDE SEQUENCE [LARGE SCALE GENOMIC DNA]</scope>
    <source>
        <tissue evidence="7">Leaf</tissue>
    </source>
</reference>
<keyword evidence="5 6" id="KW-0732">Signal</keyword>
<dbReference type="EMBL" id="JBANAX010000426">
    <property type="protein sequence ID" value="KAL1209168.1"/>
    <property type="molecule type" value="Genomic_DNA"/>
</dbReference>
<comment type="similarity">
    <text evidence="2 6">Belongs to the plant self-incompatibility (S1) protein family.</text>
</comment>
<feature type="signal peptide" evidence="6">
    <location>
        <begin position="1"/>
        <end position="20"/>
    </location>
</feature>
<evidence type="ECO:0000313" key="7">
    <source>
        <dbReference type="EMBL" id="KAL1209168.1"/>
    </source>
</evidence>
<gene>
    <name evidence="7" type="ORF">V5N11_008166</name>
</gene>
<comment type="caution">
    <text evidence="7">The sequence shown here is derived from an EMBL/GenBank/DDBJ whole genome shotgun (WGS) entry which is preliminary data.</text>
</comment>
<evidence type="ECO:0000256" key="2">
    <source>
        <dbReference type="ARBA" id="ARBA00005581"/>
    </source>
</evidence>
<feature type="chain" id="PRO_5044525483" description="S-protein homolog" evidence="6">
    <location>
        <begin position="21"/>
        <end position="105"/>
    </location>
</feature>
<keyword evidence="4 6" id="KW-0964">Secreted</keyword>